<dbReference type="SUPFAM" id="SSF55729">
    <property type="entry name" value="Acyl-CoA N-acyltransferases (Nat)"/>
    <property type="match status" value="1"/>
</dbReference>
<evidence type="ECO:0000313" key="2">
    <source>
        <dbReference type="EMBL" id="TVZ07346.1"/>
    </source>
</evidence>
<evidence type="ECO:0000259" key="1">
    <source>
        <dbReference type="PROSITE" id="PS51186"/>
    </source>
</evidence>
<dbReference type="GO" id="GO:0016747">
    <property type="term" value="F:acyltransferase activity, transferring groups other than amino-acyl groups"/>
    <property type="evidence" value="ECO:0007669"/>
    <property type="project" value="InterPro"/>
</dbReference>
<name>A0A6P2CAF7_9ACTN</name>
<dbReference type="InterPro" id="IPR016181">
    <property type="entry name" value="Acyl_CoA_acyltransferase"/>
</dbReference>
<dbReference type="AlphaFoldDB" id="A0A6P2CAF7"/>
<dbReference type="Proteomes" id="UP000460272">
    <property type="component" value="Unassembled WGS sequence"/>
</dbReference>
<gene>
    <name evidence="2" type="ORF">EAS64_00230</name>
</gene>
<dbReference type="InterPro" id="IPR000182">
    <property type="entry name" value="GNAT_dom"/>
</dbReference>
<feature type="domain" description="N-acetyltransferase" evidence="1">
    <location>
        <begin position="1"/>
        <end position="180"/>
    </location>
</feature>
<comment type="caution">
    <text evidence="2">The sequence shown here is derived from an EMBL/GenBank/DDBJ whole genome shotgun (WGS) entry which is preliminary data.</text>
</comment>
<protein>
    <submittedName>
        <fullName evidence="2">GNAT family N-acetyltransferase</fullName>
    </submittedName>
</protein>
<dbReference type="OrthoDB" id="3239945at2"/>
<dbReference type="EMBL" id="RPFW01000001">
    <property type="protein sequence ID" value="TVZ07346.1"/>
    <property type="molecule type" value="Genomic_DNA"/>
</dbReference>
<sequence>MLTPETWEDFAALVEANNGVWGGCWCIGFHPEGVGHGREGNRELKRRHVTRGTVHQVLVYDGERCVGWCQFGPPAEVATINNRKAYEKDLAELPDWRIGCIFTNAKDRGRGVAAAAVAAALAEIKRAGGGVVEAYPEQTEERPPQRGAYLHTGPEELYTRYGFTRVRKIAKWRWVMRTKI</sequence>
<dbReference type="PROSITE" id="PS51186">
    <property type="entry name" value="GNAT"/>
    <property type="match status" value="1"/>
</dbReference>
<organism evidence="2 3">
    <name type="scientific">Trebonia kvetii</name>
    <dbReference type="NCBI Taxonomy" id="2480626"/>
    <lineage>
        <taxon>Bacteria</taxon>
        <taxon>Bacillati</taxon>
        <taxon>Actinomycetota</taxon>
        <taxon>Actinomycetes</taxon>
        <taxon>Streptosporangiales</taxon>
        <taxon>Treboniaceae</taxon>
        <taxon>Trebonia</taxon>
    </lineage>
</organism>
<reference evidence="2 3" key="1">
    <citation type="submission" date="2018-11" db="EMBL/GenBank/DDBJ databases">
        <title>Trebonia kvetii gen.nov., sp.nov., a novel acidophilic actinobacterium, and proposal of the new actinobacterial family Treboniaceae fam. nov.</title>
        <authorList>
            <person name="Rapoport D."/>
            <person name="Sagova-Mareckova M."/>
            <person name="Sedlacek I."/>
            <person name="Provaznik J."/>
            <person name="Kralova S."/>
            <person name="Pavlinic D."/>
            <person name="Benes V."/>
            <person name="Kopecky J."/>
        </authorList>
    </citation>
    <scope>NUCLEOTIDE SEQUENCE [LARGE SCALE GENOMIC DNA]</scope>
    <source>
        <strain evidence="2 3">15Tr583</strain>
    </source>
</reference>
<accession>A0A6P2CAF7</accession>
<keyword evidence="3" id="KW-1185">Reference proteome</keyword>
<proteinExistence type="predicted"/>
<evidence type="ECO:0000313" key="3">
    <source>
        <dbReference type="Proteomes" id="UP000460272"/>
    </source>
</evidence>
<keyword evidence="2" id="KW-0808">Transferase</keyword>
<dbReference type="Gene3D" id="3.40.630.30">
    <property type="match status" value="1"/>
</dbReference>